<evidence type="ECO:0000256" key="6">
    <source>
        <dbReference type="ARBA" id="ARBA00023136"/>
    </source>
</evidence>
<keyword evidence="4 7" id="KW-0812">Transmembrane</keyword>
<evidence type="ECO:0000256" key="1">
    <source>
        <dbReference type="ARBA" id="ARBA00004651"/>
    </source>
</evidence>
<feature type="transmembrane region" description="Helical" evidence="7">
    <location>
        <begin position="294"/>
        <end position="318"/>
    </location>
</feature>
<dbReference type="AlphaFoldDB" id="A0A4S4MLA2"/>
<protein>
    <submittedName>
        <fullName evidence="8">Uncharacterized protein</fullName>
    </submittedName>
</protein>
<dbReference type="InterPro" id="IPR052031">
    <property type="entry name" value="Membrane_Transporter-Flippase"/>
</dbReference>
<feature type="transmembrane region" description="Helical" evidence="7">
    <location>
        <begin position="113"/>
        <end position="135"/>
    </location>
</feature>
<evidence type="ECO:0000256" key="4">
    <source>
        <dbReference type="ARBA" id="ARBA00022692"/>
    </source>
</evidence>
<feature type="transmembrane region" description="Helical" evidence="7">
    <location>
        <begin position="264"/>
        <end position="282"/>
    </location>
</feature>
<dbReference type="Proteomes" id="UP000308730">
    <property type="component" value="Unassembled WGS sequence"/>
</dbReference>
<feature type="transmembrane region" description="Helical" evidence="7">
    <location>
        <begin position="191"/>
        <end position="213"/>
    </location>
</feature>
<feature type="transmembrane region" description="Helical" evidence="7">
    <location>
        <begin position="48"/>
        <end position="67"/>
    </location>
</feature>
<accession>A0A4S4MLA2</accession>
<organism evidence="8 9">
    <name type="scientific">Antrodiella citrinella</name>
    <dbReference type="NCBI Taxonomy" id="2447956"/>
    <lineage>
        <taxon>Eukaryota</taxon>
        <taxon>Fungi</taxon>
        <taxon>Dikarya</taxon>
        <taxon>Basidiomycota</taxon>
        <taxon>Agaricomycotina</taxon>
        <taxon>Agaricomycetes</taxon>
        <taxon>Polyporales</taxon>
        <taxon>Steccherinaceae</taxon>
        <taxon>Antrodiella</taxon>
    </lineage>
</organism>
<comment type="subcellular location">
    <subcellularLocation>
        <location evidence="1">Cell membrane</location>
        <topology evidence="1">Multi-pass membrane protein</topology>
    </subcellularLocation>
</comment>
<sequence length="336" mass="37331">MERLSLTYTLISVQSGLGFVLSVIFLFAAPGFVGAYVPGEVRQTSVKYLRILAFDSLASTLNTAVTLGTRALDKPDVPLFMSTVQTVIQIFLELALVSTVHVRGFTPTIHTVAIIKLVCDLAGAVAGLIYFLYLVKKTAAHHRINAATLKWFNYSSLKTLILPGRWTFTESAVRNAIYYGAFIVTPALRSVGFALLFEIPLFIALSIHGAGPFAKFLSNSDEVAEITAMMWRSIDWCYICYAVSTQLATVVLATQTHWYLYQSLIVNICYALPWAIALPLIGITPDTAWTYQKWVFGGSLVVSLGTILVMDTLWAFYLRGGRIRDVFFKQQRLLLE</sequence>
<dbReference type="PANTHER" id="PTHR43549:SF2">
    <property type="entry name" value="MULTIDRUG RESISTANCE PROTEIN NORM-RELATED"/>
    <property type="match status" value="1"/>
</dbReference>
<keyword evidence="9" id="KW-1185">Reference proteome</keyword>
<feature type="transmembrane region" description="Helical" evidence="7">
    <location>
        <begin position="233"/>
        <end position="252"/>
    </location>
</feature>
<gene>
    <name evidence="8" type="ORF">EUX98_g7526</name>
</gene>
<feature type="transmembrane region" description="Helical" evidence="7">
    <location>
        <begin position="7"/>
        <end position="28"/>
    </location>
</feature>
<dbReference type="PANTHER" id="PTHR43549">
    <property type="entry name" value="MULTIDRUG RESISTANCE PROTEIN YPNP-RELATED"/>
    <property type="match status" value="1"/>
</dbReference>
<evidence type="ECO:0000313" key="8">
    <source>
        <dbReference type="EMBL" id="THH26662.1"/>
    </source>
</evidence>
<keyword evidence="2" id="KW-0813">Transport</keyword>
<evidence type="ECO:0000256" key="5">
    <source>
        <dbReference type="ARBA" id="ARBA00022989"/>
    </source>
</evidence>
<evidence type="ECO:0000256" key="2">
    <source>
        <dbReference type="ARBA" id="ARBA00022448"/>
    </source>
</evidence>
<evidence type="ECO:0000313" key="9">
    <source>
        <dbReference type="Proteomes" id="UP000308730"/>
    </source>
</evidence>
<keyword evidence="6 7" id="KW-0472">Membrane</keyword>
<dbReference type="EMBL" id="SGPM01000322">
    <property type="protein sequence ID" value="THH26662.1"/>
    <property type="molecule type" value="Genomic_DNA"/>
</dbReference>
<reference evidence="8 9" key="1">
    <citation type="submission" date="2019-02" db="EMBL/GenBank/DDBJ databases">
        <title>Genome sequencing of the rare red list fungi Antrodiella citrinella (Flaviporus citrinellus).</title>
        <authorList>
            <person name="Buettner E."/>
            <person name="Kellner H."/>
        </authorList>
    </citation>
    <scope>NUCLEOTIDE SEQUENCE [LARGE SCALE GENOMIC DNA]</scope>
    <source>
        <strain evidence="8 9">DSM 108506</strain>
    </source>
</reference>
<dbReference type="OrthoDB" id="2119662at2759"/>
<comment type="caution">
    <text evidence="8">The sequence shown here is derived from an EMBL/GenBank/DDBJ whole genome shotgun (WGS) entry which is preliminary data.</text>
</comment>
<keyword evidence="3" id="KW-1003">Cell membrane</keyword>
<evidence type="ECO:0000256" key="7">
    <source>
        <dbReference type="SAM" id="Phobius"/>
    </source>
</evidence>
<name>A0A4S4MLA2_9APHY</name>
<dbReference type="GO" id="GO:0005886">
    <property type="term" value="C:plasma membrane"/>
    <property type="evidence" value="ECO:0007669"/>
    <property type="project" value="UniProtKB-SubCell"/>
</dbReference>
<evidence type="ECO:0000256" key="3">
    <source>
        <dbReference type="ARBA" id="ARBA00022475"/>
    </source>
</evidence>
<keyword evidence="5 7" id="KW-1133">Transmembrane helix</keyword>
<proteinExistence type="predicted"/>